<gene>
    <name evidence="2" type="ORF">Fcan01_11714</name>
</gene>
<protein>
    <submittedName>
        <fullName evidence="2">Uncharacterized protein</fullName>
    </submittedName>
</protein>
<evidence type="ECO:0000313" key="3">
    <source>
        <dbReference type="Proteomes" id="UP000198287"/>
    </source>
</evidence>
<dbReference type="AlphaFoldDB" id="A0A226E9Y3"/>
<keyword evidence="3" id="KW-1185">Reference proteome</keyword>
<evidence type="ECO:0000256" key="1">
    <source>
        <dbReference type="SAM" id="MobiDB-lite"/>
    </source>
</evidence>
<accession>A0A226E9Y3</accession>
<name>A0A226E9Y3_FOLCA</name>
<evidence type="ECO:0000313" key="2">
    <source>
        <dbReference type="EMBL" id="OXA53934.1"/>
    </source>
</evidence>
<dbReference type="EMBL" id="LNIX01000005">
    <property type="protein sequence ID" value="OXA53934.1"/>
    <property type="molecule type" value="Genomic_DNA"/>
</dbReference>
<sequence length="448" mass="50427">MEWSAYLVHPGSPCSLEYYLVKNNKSSPVSQSSNILLFPSCQSGLDVQKTSLGSPNLLPADIGDPQDVGGSLGEGWVGLMAGKRKVPVQIQTPIAAQKRSIKPRKATISKKRRLTMEVSQRENERLWYELSKINLIFSGISERSNETQNDLFAQVSNVIQESAGVKYNLDTAYRIGKPSSKFARPIKVSFLSLFERNEVYAGKFKVNKPTFINEDLPLSVRKDHSILRQKRKQLIEQGFTLKQIRIDWTRQTINTGESCYRILNGNLVEIYQKANTMPSTQSYQPDNQGNHKATAENIRSSVQPKGSQAPEVDQLNSQIVCHETRPSVPSRPHSLGNLRNIDLRKGIVDSVGISTNHTNTTSESPMDDFQDCSSSQEHDKSFDFSGHNRDQTSLVKFLLLKKKVGAAIYYDTKLEFSTKVEKLHLWGALNNYTHYLIPPPKSKLLLMK</sequence>
<organism evidence="2 3">
    <name type="scientific">Folsomia candida</name>
    <name type="common">Springtail</name>
    <dbReference type="NCBI Taxonomy" id="158441"/>
    <lineage>
        <taxon>Eukaryota</taxon>
        <taxon>Metazoa</taxon>
        <taxon>Ecdysozoa</taxon>
        <taxon>Arthropoda</taxon>
        <taxon>Hexapoda</taxon>
        <taxon>Collembola</taxon>
        <taxon>Entomobryomorpha</taxon>
        <taxon>Isotomoidea</taxon>
        <taxon>Isotomidae</taxon>
        <taxon>Proisotominae</taxon>
        <taxon>Folsomia</taxon>
    </lineage>
</organism>
<reference evidence="2 3" key="1">
    <citation type="submission" date="2015-12" db="EMBL/GenBank/DDBJ databases">
        <title>The genome of Folsomia candida.</title>
        <authorList>
            <person name="Faddeeva A."/>
            <person name="Derks M.F."/>
            <person name="Anvar Y."/>
            <person name="Smit S."/>
            <person name="Van Straalen N."/>
            <person name="Roelofs D."/>
        </authorList>
    </citation>
    <scope>NUCLEOTIDE SEQUENCE [LARGE SCALE GENOMIC DNA]</scope>
    <source>
        <strain evidence="2 3">VU population</strain>
        <tissue evidence="2">Whole body</tissue>
    </source>
</reference>
<feature type="compositionally biased region" description="Polar residues" evidence="1">
    <location>
        <begin position="354"/>
        <end position="364"/>
    </location>
</feature>
<comment type="caution">
    <text evidence="2">The sequence shown here is derived from an EMBL/GenBank/DDBJ whole genome shotgun (WGS) entry which is preliminary data.</text>
</comment>
<dbReference type="Proteomes" id="UP000198287">
    <property type="component" value="Unassembled WGS sequence"/>
</dbReference>
<proteinExistence type="predicted"/>
<feature type="region of interest" description="Disordered" evidence="1">
    <location>
        <begin position="354"/>
        <end position="375"/>
    </location>
</feature>